<organism evidence="16 17">
    <name type="scientific">Balaenoptera physalus</name>
    <name type="common">Fin whale</name>
    <name type="synonym">Balaena physalus</name>
    <dbReference type="NCBI Taxonomy" id="9770"/>
    <lineage>
        <taxon>Eukaryota</taxon>
        <taxon>Metazoa</taxon>
        <taxon>Chordata</taxon>
        <taxon>Craniata</taxon>
        <taxon>Vertebrata</taxon>
        <taxon>Euteleostomi</taxon>
        <taxon>Mammalia</taxon>
        <taxon>Eutheria</taxon>
        <taxon>Laurasiatheria</taxon>
        <taxon>Artiodactyla</taxon>
        <taxon>Whippomorpha</taxon>
        <taxon>Cetacea</taxon>
        <taxon>Mysticeti</taxon>
        <taxon>Balaenopteridae</taxon>
        <taxon>Balaenoptera</taxon>
    </lineage>
</organism>
<keyword evidence="7" id="KW-0238">DNA-binding</keyword>
<dbReference type="InterPro" id="IPR004875">
    <property type="entry name" value="DDE_SF_endonuclease_dom"/>
</dbReference>
<dbReference type="FunFam" id="1.10.287.1090:FF:000001">
    <property type="entry name" value="major centromere autoantigen B"/>
    <property type="match status" value="1"/>
</dbReference>
<evidence type="ECO:0000256" key="12">
    <source>
        <dbReference type="ARBA" id="ARBA00070884"/>
    </source>
</evidence>
<accession>A0A643BSY6</accession>
<evidence type="ECO:0000256" key="5">
    <source>
        <dbReference type="ARBA" id="ARBA00022553"/>
    </source>
</evidence>
<sequence>MAAESRRVLLLAGRLAAQSLDTSGLRHVQLAFFPPGTVQPLERGVVQQVKGHYRQAMLLKAMAALEGQDRSGLQLGLMEALHFVAAAWQAVEPSDIATCFQEEEEVGEGEELGEEEEVEEEGDVDDSDEEEEEEEESSSEGLEAEDWAQGVVEAGGSFGGYGAQEEVQCPTLHFLEGEEDSESDSEEEEEDDDEEDEDDEDDDEDGDEVPVPSFGEAMAYFAMVKRYLTSFPIDDRVQSHILHLEHDLVHVTRKNHARQAGVRGLGHQS</sequence>
<evidence type="ECO:0000256" key="3">
    <source>
        <dbReference type="ARBA" id="ARBA00022454"/>
    </source>
</evidence>
<evidence type="ECO:0000256" key="4">
    <source>
        <dbReference type="ARBA" id="ARBA00022481"/>
    </source>
</evidence>
<evidence type="ECO:0000256" key="9">
    <source>
        <dbReference type="ARBA" id="ARBA00023328"/>
    </source>
</evidence>
<keyword evidence="6" id="KW-0013">ADP-ribosylation</keyword>
<dbReference type="GO" id="GO:0003682">
    <property type="term" value="F:chromatin binding"/>
    <property type="evidence" value="ECO:0007669"/>
    <property type="project" value="InterPro"/>
</dbReference>
<evidence type="ECO:0000256" key="1">
    <source>
        <dbReference type="ARBA" id="ARBA00004123"/>
    </source>
</evidence>
<proteinExistence type="predicted"/>
<keyword evidence="5" id="KW-0597">Phosphoprotein</keyword>
<dbReference type="InterPro" id="IPR050863">
    <property type="entry name" value="CenT-Element_Derived"/>
</dbReference>
<feature type="compositionally biased region" description="Acidic residues" evidence="13">
    <location>
        <begin position="177"/>
        <end position="208"/>
    </location>
</feature>
<reference evidence="16 17" key="1">
    <citation type="journal article" date="2019" name="PLoS ONE">
        <title>Genomic analyses reveal an absence of contemporary introgressive admixture between fin whales and blue whales, despite known hybrids.</title>
        <authorList>
            <person name="Westbury M.V."/>
            <person name="Petersen B."/>
            <person name="Lorenzen E.D."/>
        </authorList>
    </citation>
    <scope>NUCLEOTIDE SEQUENCE [LARGE SCALE GENOMIC DNA]</scope>
    <source>
        <strain evidence="16">FinWhale-01</strain>
    </source>
</reference>
<keyword evidence="3" id="KW-0158">Chromosome</keyword>
<dbReference type="Gene3D" id="1.10.287.1090">
    <property type="entry name" value="Dimerisation domain of CENP-B"/>
    <property type="match status" value="1"/>
</dbReference>
<dbReference type="InterPro" id="IPR015115">
    <property type="entry name" value="CenpB_C"/>
</dbReference>
<evidence type="ECO:0000313" key="16">
    <source>
        <dbReference type="EMBL" id="KAB0391081.1"/>
    </source>
</evidence>
<evidence type="ECO:0000313" key="17">
    <source>
        <dbReference type="Proteomes" id="UP000437017"/>
    </source>
</evidence>
<dbReference type="EMBL" id="SGJD01004826">
    <property type="protein sequence ID" value="KAB0391081.1"/>
    <property type="molecule type" value="Genomic_DNA"/>
</dbReference>
<evidence type="ECO:0000259" key="14">
    <source>
        <dbReference type="Pfam" id="PF03184"/>
    </source>
</evidence>
<dbReference type="SUPFAM" id="SSF101160">
    <property type="entry name" value="Dimerisation domain of CENP-B"/>
    <property type="match status" value="1"/>
</dbReference>
<evidence type="ECO:0000256" key="6">
    <source>
        <dbReference type="ARBA" id="ARBA00022765"/>
    </source>
</evidence>
<dbReference type="Pfam" id="PF03184">
    <property type="entry name" value="DDE_1"/>
    <property type="match status" value="1"/>
</dbReference>
<dbReference type="GO" id="GO:0000775">
    <property type="term" value="C:chromosome, centromeric region"/>
    <property type="evidence" value="ECO:0007669"/>
    <property type="project" value="UniProtKB-SubCell"/>
</dbReference>
<comment type="subunit">
    <text evidence="11">Antiparallel homodimer. Interacts with CENPT. Identified in a centromere complex containing histones H2A, H2B and H4, and at least CENPA, CENPB, CENPC, CENPT, CENPN, HJURP, SUPT16H, SSRP1 and RSF1.</text>
</comment>
<dbReference type="OrthoDB" id="125347at2759"/>
<dbReference type="PANTHER" id="PTHR19303:SF69">
    <property type="entry name" value="MAJOR CENTROMERE AUTOANTIGEN B"/>
    <property type="match status" value="1"/>
</dbReference>
<gene>
    <name evidence="16" type="ORF">E2I00_008961</name>
</gene>
<feature type="domain" description="DDE-1" evidence="14">
    <location>
        <begin position="3"/>
        <end position="100"/>
    </location>
</feature>
<dbReference type="Proteomes" id="UP000437017">
    <property type="component" value="Unassembled WGS sequence"/>
</dbReference>
<dbReference type="PANTHER" id="PTHR19303">
    <property type="entry name" value="TRANSPOSON"/>
    <property type="match status" value="1"/>
</dbReference>
<keyword evidence="8" id="KW-0539">Nucleus</keyword>
<comment type="subcellular location">
    <subcellularLocation>
        <location evidence="2">Chromosome</location>
        <location evidence="2">Centromere</location>
    </subcellularLocation>
    <subcellularLocation>
        <location evidence="1">Nucleus</location>
    </subcellularLocation>
</comment>
<evidence type="ECO:0000256" key="8">
    <source>
        <dbReference type="ARBA" id="ARBA00023242"/>
    </source>
</evidence>
<dbReference type="GO" id="GO:0003677">
    <property type="term" value="F:DNA binding"/>
    <property type="evidence" value="ECO:0007669"/>
    <property type="project" value="UniProtKB-KW"/>
</dbReference>
<comment type="caution">
    <text evidence="16">The sequence shown here is derived from an EMBL/GenBank/DDBJ whole genome shotgun (WGS) entry which is preliminary data.</text>
</comment>
<feature type="region of interest" description="Disordered" evidence="13">
    <location>
        <begin position="102"/>
        <end position="146"/>
    </location>
</feature>
<name>A0A643BSY6_BALPH</name>
<keyword evidence="9" id="KW-0137">Centromere</keyword>
<keyword evidence="4" id="KW-0488">Methylation</keyword>
<evidence type="ECO:0000256" key="2">
    <source>
        <dbReference type="ARBA" id="ARBA00004584"/>
    </source>
</evidence>
<evidence type="ECO:0000256" key="10">
    <source>
        <dbReference type="ARBA" id="ARBA00060241"/>
    </source>
</evidence>
<dbReference type="Pfam" id="PF09026">
    <property type="entry name" value="CENP-B_dimeris"/>
    <property type="match status" value="1"/>
</dbReference>
<evidence type="ECO:0000256" key="11">
    <source>
        <dbReference type="ARBA" id="ARBA00062224"/>
    </source>
</evidence>
<evidence type="ECO:0000256" key="13">
    <source>
        <dbReference type="SAM" id="MobiDB-lite"/>
    </source>
</evidence>
<feature type="region of interest" description="Disordered" evidence="13">
    <location>
        <begin position="175"/>
        <end position="213"/>
    </location>
</feature>
<keyword evidence="17" id="KW-1185">Reference proteome</keyword>
<evidence type="ECO:0000256" key="7">
    <source>
        <dbReference type="ARBA" id="ARBA00023125"/>
    </source>
</evidence>
<feature type="domain" description="Centromere protein CENP-B C-terminal" evidence="15">
    <location>
        <begin position="170"/>
        <end position="268"/>
    </location>
</feature>
<dbReference type="GO" id="GO:0005634">
    <property type="term" value="C:nucleus"/>
    <property type="evidence" value="ECO:0007669"/>
    <property type="project" value="UniProtKB-SubCell"/>
</dbReference>
<dbReference type="InterPro" id="IPR034882">
    <property type="entry name" value="Dimerisation_CENP-B_sf"/>
</dbReference>
<evidence type="ECO:0000259" key="15">
    <source>
        <dbReference type="Pfam" id="PF09026"/>
    </source>
</evidence>
<dbReference type="AlphaFoldDB" id="A0A643BSY6"/>
<comment type="function">
    <text evidence="10">Interacts with centromeric heterochromatin in chromosomes and binds to a specific 17 bp subset of alphoid satellite DNA, called the CENP-B box. May organize arrays of centromere satellite DNA into a higher-order structure which then directs centromere formation and kinetochore assembly in mammalian chromosomes.</text>
</comment>
<protein>
    <recommendedName>
        <fullName evidence="12">Major centromere autoantigen B</fullName>
    </recommendedName>
</protein>